<dbReference type="InParanoid" id="A0A409YIC1"/>
<evidence type="ECO:0000256" key="1">
    <source>
        <dbReference type="ARBA" id="ARBA00023125"/>
    </source>
</evidence>
<evidence type="ECO:0000259" key="2">
    <source>
        <dbReference type="PROSITE" id="PS51253"/>
    </source>
</evidence>
<evidence type="ECO:0000313" key="4">
    <source>
        <dbReference type="Proteomes" id="UP000284706"/>
    </source>
</evidence>
<dbReference type="InterPro" id="IPR006600">
    <property type="entry name" value="HTH_CenpB_DNA-bd_dom"/>
</dbReference>
<sequence length="313" mass="35005">MVKSALSERIKSFKKLRANEHRLSQAAAAYQQAKQGYTSKKSLRDIAYDYNVNYRTLARRIKNEGPSILEFNAKKQKLTPAEEKVLVKFLLESAAIGFPLTHRQIERHANAILESKQGTNCEKVGKQWVFNFLTRHHTALSTHWSKPLDTQRAKSLNPAAVKSWFDLLEKWVVALGVRPEDIYGMDESGFPTAYAGKERVVGARGTKTQHKQGGANRENSLNPAAVKSWFDLLEKWVVALGVRPEDIYGMDESGFPTAYAGKERVVGARGTKTQHKQGGANRENVTAIITICADGTTVKPMIIYKGKKMMQNA</sequence>
<comment type="caution">
    <text evidence="3">The sequence shown here is derived from an EMBL/GenBank/DDBJ whole genome shotgun (WGS) entry which is preliminary data.</text>
</comment>
<protein>
    <recommendedName>
        <fullName evidence="2">HTH CENPB-type domain-containing protein</fullName>
    </recommendedName>
</protein>
<name>A0A409YIC1_9AGAR</name>
<proteinExistence type="predicted"/>
<gene>
    <name evidence="3" type="ORF">CVT26_009449</name>
</gene>
<organism evidence="3 4">
    <name type="scientific">Gymnopilus dilepis</name>
    <dbReference type="NCBI Taxonomy" id="231916"/>
    <lineage>
        <taxon>Eukaryota</taxon>
        <taxon>Fungi</taxon>
        <taxon>Dikarya</taxon>
        <taxon>Basidiomycota</taxon>
        <taxon>Agaricomycotina</taxon>
        <taxon>Agaricomycetes</taxon>
        <taxon>Agaricomycetidae</taxon>
        <taxon>Agaricales</taxon>
        <taxon>Agaricineae</taxon>
        <taxon>Hymenogastraceae</taxon>
        <taxon>Gymnopilus</taxon>
    </lineage>
</organism>
<dbReference type="OrthoDB" id="2917041at2759"/>
<feature type="domain" description="HTH CENPB-type" evidence="2">
    <location>
        <begin position="70"/>
        <end position="142"/>
    </location>
</feature>
<dbReference type="Proteomes" id="UP000284706">
    <property type="component" value="Unassembled WGS sequence"/>
</dbReference>
<dbReference type="PROSITE" id="PS51253">
    <property type="entry name" value="HTH_CENPB"/>
    <property type="match status" value="1"/>
</dbReference>
<dbReference type="AlphaFoldDB" id="A0A409YIC1"/>
<dbReference type="GO" id="GO:0003677">
    <property type="term" value="F:DNA binding"/>
    <property type="evidence" value="ECO:0007669"/>
    <property type="project" value="UniProtKB-KW"/>
</dbReference>
<keyword evidence="1" id="KW-0238">DNA-binding</keyword>
<accession>A0A409YIC1</accession>
<keyword evidence="4" id="KW-1185">Reference proteome</keyword>
<dbReference type="Pfam" id="PF03221">
    <property type="entry name" value="HTH_Tnp_Tc5"/>
    <property type="match status" value="1"/>
</dbReference>
<dbReference type="EMBL" id="NHYE01000825">
    <property type="protein sequence ID" value="PPR02738.1"/>
    <property type="molecule type" value="Genomic_DNA"/>
</dbReference>
<reference evidence="3 4" key="1">
    <citation type="journal article" date="2018" name="Evol. Lett.">
        <title>Horizontal gene cluster transfer increased hallucinogenic mushroom diversity.</title>
        <authorList>
            <person name="Reynolds H.T."/>
            <person name="Vijayakumar V."/>
            <person name="Gluck-Thaler E."/>
            <person name="Korotkin H.B."/>
            <person name="Matheny P.B."/>
            <person name="Slot J.C."/>
        </authorList>
    </citation>
    <scope>NUCLEOTIDE SEQUENCE [LARGE SCALE GENOMIC DNA]</scope>
    <source>
        <strain evidence="3 4">SRW20</strain>
    </source>
</reference>
<evidence type="ECO:0000313" key="3">
    <source>
        <dbReference type="EMBL" id="PPR02738.1"/>
    </source>
</evidence>